<dbReference type="RefSeq" id="WP_216801591.1">
    <property type="nucleotide sequence ID" value="NZ_CP076723.1"/>
</dbReference>
<evidence type="ECO:0000256" key="1">
    <source>
        <dbReference type="SAM" id="Coils"/>
    </source>
</evidence>
<proteinExistence type="predicted"/>
<name>A0ABX8JCT0_9BACT</name>
<evidence type="ECO:0000313" key="2">
    <source>
        <dbReference type="EMBL" id="QWV94876.1"/>
    </source>
</evidence>
<dbReference type="EMBL" id="CP076723">
    <property type="protein sequence ID" value="QWV94876.1"/>
    <property type="molecule type" value="Genomic_DNA"/>
</dbReference>
<evidence type="ECO:0000313" key="3">
    <source>
        <dbReference type="Proteomes" id="UP000683557"/>
    </source>
</evidence>
<feature type="coiled-coil region" evidence="1">
    <location>
        <begin position="6"/>
        <end position="33"/>
    </location>
</feature>
<accession>A0ABX8JCT0</accession>
<keyword evidence="1" id="KW-0175">Coiled coil</keyword>
<sequence length="77" mass="8655">MEQKKVEITEAELEELKELRKQKLKAKEYARRQAVKNQLILEKAKKQGVTVTKKEIDDRIAALDAAGSDGVSASNDE</sequence>
<gene>
    <name evidence="2" type="ORF">KP004_06780</name>
</gene>
<organism evidence="2 3">
    <name type="scientific">Geomonas oryzisoli</name>
    <dbReference type="NCBI Taxonomy" id="2847992"/>
    <lineage>
        <taxon>Bacteria</taxon>
        <taxon>Pseudomonadati</taxon>
        <taxon>Thermodesulfobacteriota</taxon>
        <taxon>Desulfuromonadia</taxon>
        <taxon>Geobacterales</taxon>
        <taxon>Geobacteraceae</taxon>
        <taxon>Geomonas</taxon>
    </lineage>
</organism>
<protein>
    <submittedName>
        <fullName evidence="2">SurA N-terminal domain-containing protein</fullName>
    </submittedName>
</protein>
<dbReference type="Proteomes" id="UP000683557">
    <property type="component" value="Chromosome"/>
</dbReference>
<reference evidence="2 3" key="1">
    <citation type="submission" date="2021-06" db="EMBL/GenBank/DDBJ databases">
        <title>Gemonas diversity in paddy soil.</title>
        <authorList>
            <person name="Liu G."/>
        </authorList>
    </citation>
    <scope>NUCLEOTIDE SEQUENCE [LARGE SCALE GENOMIC DNA]</scope>
    <source>
        <strain evidence="2 3">RG10</strain>
    </source>
</reference>
<keyword evidence="3" id="KW-1185">Reference proteome</keyword>